<dbReference type="Gene3D" id="3.40.50.1820">
    <property type="entry name" value="alpha/beta hydrolase"/>
    <property type="match status" value="1"/>
</dbReference>
<dbReference type="Proteomes" id="UP000570514">
    <property type="component" value="Unassembled WGS sequence"/>
</dbReference>
<dbReference type="SUPFAM" id="SSF53474">
    <property type="entry name" value="alpha/beta-Hydrolases"/>
    <property type="match status" value="1"/>
</dbReference>
<evidence type="ECO:0000256" key="2">
    <source>
        <dbReference type="ARBA" id="ARBA00022729"/>
    </source>
</evidence>
<dbReference type="GO" id="GO:0052689">
    <property type="term" value="F:carboxylic ester hydrolase activity"/>
    <property type="evidence" value="ECO:0007669"/>
    <property type="project" value="UniProtKB-KW"/>
</dbReference>
<evidence type="ECO:0000256" key="3">
    <source>
        <dbReference type="ARBA" id="ARBA00022801"/>
    </source>
</evidence>
<dbReference type="InterPro" id="IPR054579">
    <property type="entry name" value="GCE-like_dom"/>
</dbReference>
<keyword evidence="3" id="KW-0378">Hydrolase</keyword>
<dbReference type="RefSeq" id="WP_167082614.1">
    <property type="nucleotide sequence ID" value="NZ_BAAADC010000001.1"/>
</dbReference>
<name>A0A846MXW6_9PROT</name>
<keyword evidence="7" id="KW-1185">Reference proteome</keyword>
<keyword evidence="1" id="KW-0719">Serine esterase</keyword>
<evidence type="ECO:0000313" key="6">
    <source>
        <dbReference type="EMBL" id="NIK88438.1"/>
    </source>
</evidence>
<comment type="caution">
    <text evidence="6">The sequence shown here is derived from an EMBL/GenBank/DDBJ whole genome shotgun (WGS) entry which is preliminary data.</text>
</comment>
<accession>A0A846MXW6</accession>
<dbReference type="Pfam" id="PF22244">
    <property type="entry name" value="GCE_fung"/>
    <property type="match status" value="1"/>
</dbReference>
<feature type="chain" id="PRO_5032432892" description="4-O-methyl-glucuronoyl methylesterase-like domain-containing protein" evidence="4">
    <location>
        <begin position="24"/>
        <end position="443"/>
    </location>
</feature>
<evidence type="ECO:0000256" key="1">
    <source>
        <dbReference type="ARBA" id="ARBA00022487"/>
    </source>
</evidence>
<sequence length="443" mass="48048">MRRFLRASLALLIIPFIAEKVSAEPSDYQRMLEVLSITSVRPGAEGFNRASPNFANFDETKAGSYTLPDPLVAADGTAVKTPKDWWSKRRPEIAELFEREIYGRVPKEVPAVRWEMTGAEVPPARAVKAVTTHYIGHADNSAYPALKVDIVADVTLPAGVKGPVPVMIVLTFKGPWENMPVPAGQGEDWRDQLLKAGWGYVEYVPTSVQADDPKKLREGIIGLTNRGGYRTPDQWGALRAWGWGVSRVIDLLSTDKRVDARKIGVAGHSRYGKAALVAMAFEPRLAFGYISSSGAGGAKLLRRNFGEKLENLSGEGEHHWMAGNFIAYGGPKTAADLPVDGHELIALAAPRPVLISAGIGDGTNPMEDAWTDQRGMFLATVAASPVYQLLGAGALGTTEMPAVGTLVTKGALAWRQHPFGHTMQPNWETFLTFVRSGLTSQHP</sequence>
<gene>
    <name evidence="6" type="ORF">FHS83_001756</name>
</gene>
<protein>
    <recommendedName>
        <fullName evidence="5">4-O-methyl-glucuronoyl methylesterase-like domain-containing protein</fullName>
    </recommendedName>
</protein>
<dbReference type="AlphaFoldDB" id="A0A846MXW6"/>
<evidence type="ECO:0000313" key="7">
    <source>
        <dbReference type="Proteomes" id="UP000570514"/>
    </source>
</evidence>
<dbReference type="EMBL" id="JAASRM010000001">
    <property type="protein sequence ID" value="NIK88438.1"/>
    <property type="molecule type" value="Genomic_DNA"/>
</dbReference>
<proteinExistence type="predicted"/>
<organism evidence="6 7">
    <name type="scientific">Rhizomicrobium palustre</name>
    <dbReference type="NCBI Taxonomy" id="189966"/>
    <lineage>
        <taxon>Bacteria</taxon>
        <taxon>Pseudomonadati</taxon>
        <taxon>Pseudomonadota</taxon>
        <taxon>Alphaproteobacteria</taxon>
        <taxon>Micropepsales</taxon>
        <taxon>Micropepsaceae</taxon>
        <taxon>Rhizomicrobium</taxon>
    </lineage>
</organism>
<feature type="domain" description="4-O-methyl-glucuronoyl methylesterase-like" evidence="5">
    <location>
        <begin position="149"/>
        <end position="391"/>
    </location>
</feature>
<keyword evidence="2 4" id="KW-0732">Signal</keyword>
<feature type="signal peptide" evidence="4">
    <location>
        <begin position="1"/>
        <end position="23"/>
    </location>
</feature>
<reference evidence="6 7" key="1">
    <citation type="submission" date="2020-03" db="EMBL/GenBank/DDBJ databases">
        <title>Genomic Encyclopedia of Type Strains, Phase IV (KMG-IV): sequencing the most valuable type-strain genomes for metagenomic binning, comparative biology and taxonomic classification.</title>
        <authorList>
            <person name="Goeker M."/>
        </authorList>
    </citation>
    <scope>NUCLEOTIDE SEQUENCE [LARGE SCALE GENOMIC DNA]</scope>
    <source>
        <strain evidence="6 7">DSM 19867</strain>
    </source>
</reference>
<evidence type="ECO:0000259" key="5">
    <source>
        <dbReference type="Pfam" id="PF22244"/>
    </source>
</evidence>
<dbReference type="InterPro" id="IPR029058">
    <property type="entry name" value="AB_hydrolase_fold"/>
</dbReference>
<evidence type="ECO:0000256" key="4">
    <source>
        <dbReference type="SAM" id="SignalP"/>
    </source>
</evidence>